<evidence type="ECO:0000256" key="2">
    <source>
        <dbReference type="ARBA" id="ARBA00022574"/>
    </source>
</evidence>
<keyword evidence="2 6" id="KW-0853">WD repeat</keyword>
<dbReference type="Gene3D" id="2.130.10.10">
    <property type="entry name" value="YVTN repeat-like/Quinoprotein amine dehydrogenase"/>
    <property type="match status" value="1"/>
</dbReference>
<feature type="region of interest" description="Disordered" evidence="7">
    <location>
        <begin position="364"/>
        <end position="409"/>
    </location>
</feature>
<evidence type="ECO:0000256" key="4">
    <source>
        <dbReference type="ARBA" id="ARBA00040269"/>
    </source>
</evidence>
<dbReference type="Ensembl" id="ENSCSRT00000003625.1">
    <property type="protein sequence ID" value="ENSCSRP00000003499.1"/>
    <property type="gene ID" value="ENSCSRG00000002630.1"/>
</dbReference>
<reference evidence="8" key="2">
    <citation type="submission" date="2025-09" db="UniProtKB">
        <authorList>
            <consortium name="Ensembl"/>
        </authorList>
    </citation>
    <scope>IDENTIFICATION</scope>
</reference>
<evidence type="ECO:0000256" key="6">
    <source>
        <dbReference type="PROSITE-ProRule" id="PRU00221"/>
    </source>
</evidence>
<evidence type="ECO:0000313" key="8">
    <source>
        <dbReference type="Ensembl" id="ENSCSRP00000003499.1"/>
    </source>
</evidence>
<dbReference type="GO" id="GO:0061700">
    <property type="term" value="C:GATOR2 complex"/>
    <property type="evidence" value="ECO:0007669"/>
    <property type="project" value="TreeGrafter"/>
</dbReference>
<comment type="similarity">
    <text evidence="1">Belongs to the WD repeat WDR24 family.</text>
</comment>
<reference evidence="8" key="1">
    <citation type="submission" date="2025-08" db="UniProtKB">
        <authorList>
            <consortium name="Ensembl"/>
        </authorList>
    </citation>
    <scope>IDENTIFICATION</scope>
</reference>
<evidence type="ECO:0000256" key="7">
    <source>
        <dbReference type="SAM" id="MobiDB-lite"/>
    </source>
</evidence>
<feature type="compositionally biased region" description="Polar residues" evidence="7">
    <location>
        <begin position="386"/>
        <end position="395"/>
    </location>
</feature>
<dbReference type="InterPro" id="IPR015943">
    <property type="entry name" value="WD40/YVTN_repeat-like_dom_sf"/>
</dbReference>
<keyword evidence="9" id="KW-1185">Reference proteome</keyword>
<dbReference type="InterPro" id="IPR001680">
    <property type="entry name" value="WD40_rpt"/>
</dbReference>
<evidence type="ECO:0000256" key="1">
    <source>
        <dbReference type="ARBA" id="ARBA00008134"/>
    </source>
</evidence>
<dbReference type="GO" id="GO:0016239">
    <property type="term" value="P:positive regulation of macroautophagy"/>
    <property type="evidence" value="ECO:0007669"/>
    <property type="project" value="TreeGrafter"/>
</dbReference>
<dbReference type="GO" id="GO:1904263">
    <property type="term" value="P:positive regulation of TORC1 signaling"/>
    <property type="evidence" value="ECO:0007669"/>
    <property type="project" value="TreeGrafter"/>
</dbReference>
<name>A0A8C3RSE4_CHESE</name>
<dbReference type="Pfam" id="PF00400">
    <property type="entry name" value="WD40"/>
    <property type="match status" value="2"/>
</dbReference>
<dbReference type="PROSITE" id="PS50082">
    <property type="entry name" value="WD_REPEATS_2"/>
    <property type="match status" value="1"/>
</dbReference>
<dbReference type="CDD" id="cd16693">
    <property type="entry name" value="mRING-H2-C3H3C2_WDR24"/>
    <property type="match status" value="1"/>
</dbReference>
<dbReference type="PANTHER" id="PTHR46200">
    <property type="entry name" value="GATOR COMPLEX PROTEIN WDR24"/>
    <property type="match status" value="1"/>
</dbReference>
<dbReference type="InterPro" id="IPR036322">
    <property type="entry name" value="WD40_repeat_dom_sf"/>
</dbReference>
<dbReference type="GO" id="GO:0005829">
    <property type="term" value="C:cytosol"/>
    <property type="evidence" value="ECO:0007669"/>
    <property type="project" value="TreeGrafter"/>
</dbReference>
<dbReference type="GO" id="GO:0034198">
    <property type="term" value="P:cellular response to amino acid starvation"/>
    <property type="evidence" value="ECO:0007669"/>
    <property type="project" value="TreeGrafter"/>
</dbReference>
<dbReference type="AlphaFoldDB" id="A0A8C3RSE4"/>
<dbReference type="GO" id="GO:0005774">
    <property type="term" value="C:vacuolar membrane"/>
    <property type="evidence" value="ECO:0007669"/>
    <property type="project" value="TreeGrafter"/>
</dbReference>
<dbReference type="SMART" id="SM00320">
    <property type="entry name" value="WD40"/>
    <property type="match status" value="4"/>
</dbReference>
<organism evidence="8 9">
    <name type="scientific">Chelydra serpentina</name>
    <name type="common">Snapping turtle</name>
    <name type="synonym">Testudo serpentina</name>
    <dbReference type="NCBI Taxonomy" id="8475"/>
    <lineage>
        <taxon>Eukaryota</taxon>
        <taxon>Metazoa</taxon>
        <taxon>Chordata</taxon>
        <taxon>Craniata</taxon>
        <taxon>Vertebrata</taxon>
        <taxon>Euteleostomi</taxon>
        <taxon>Archelosauria</taxon>
        <taxon>Testudinata</taxon>
        <taxon>Testudines</taxon>
        <taxon>Cryptodira</taxon>
        <taxon>Durocryptodira</taxon>
        <taxon>Americhelydia</taxon>
        <taxon>Chelydroidea</taxon>
        <taxon>Chelydridae</taxon>
        <taxon>Chelydra</taxon>
    </lineage>
</organism>
<feature type="repeat" description="WD" evidence="6">
    <location>
        <begin position="116"/>
        <end position="158"/>
    </location>
</feature>
<protein>
    <recommendedName>
        <fullName evidence="4">GATOR2 complex protein WDR24</fullName>
    </recommendedName>
</protein>
<evidence type="ECO:0000256" key="5">
    <source>
        <dbReference type="ARBA" id="ARBA00046230"/>
    </source>
</evidence>
<keyword evidence="3" id="KW-0677">Repeat</keyword>
<comment type="function">
    <text evidence="5">Catalytic component of the GATOR2 complex, a multiprotein complex that acts as an activator of the amino acid-sensing branch of the mTORC1 signaling pathway. The GATOR2 complex indirectly activates mTORC1 through the inhibition of the GATOR1 subcomplex. GATOR2 probably acts as an E3 ubiquitin-protein ligase toward GATOR1. In the presence of abundant amino acids, the GATOR2 complex mediates ubiquitination of the NPRL2 core component of the GATOR1 complex, leading to GATOR1 inactivation. In the absence of amino acids, GATOR2 is inhibited, activating the GATOR1 complex. In addition to its role in regulation of the mTORC1 complex, promotes the acidification of lysosomes and facilitates autophagic flux. Within the GATOR2 complex, WDR24 constitutes the catalytic subunit that mediates 'Lys-6'-linked ubiquitination of NPRL2.</text>
</comment>
<evidence type="ECO:0000256" key="3">
    <source>
        <dbReference type="ARBA" id="ARBA00022737"/>
    </source>
</evidence>
<dbReference type="SUPFAM" id="SSF50978">
    <property type="entry name" value="WD40 repeat-like"/>
    <property type="match status" value="1"/>
</dbReference>
<sequence>MEKMARVTTALGGNTITGRTMFCHLDAPANAISVCRDAAQVVVAGRNIFKIYSIDEDQFVEKLNLRVGRKPSLNFSCADVVWHQMDENLLATAATNGVVVTWNLGKPSRNKQDQLFTEHKRTVNKVCFHPTEVYMLLSGSQDGYMKCFDLRKKDSVSTFSGQSESVRDVQFSIRDYFTFAATFENGNVQLWDIRRPDRYERMFTAHNGPVFCCDWHLEDRYVFRFDIRRFFLRIAKYWNRLPRELVESLSLEKLYIAAGPLPTDTTGEGRCMSCLMLSAWALNYAPETSFLMLLPWLTDSGNNLTLPLLPSFSPWGQVAQTWTMLRIIYSSPGTVPSANLNHSLGKGSTSLPLMNSFNLKDIPPGIGNESRLERSKGESRSENILMDSSSTLINNDENEETEGSDVPADYLLGDVEGDEDELYMMDHENPHAEEQEYILPQEAFPLRHEIVDNPSALDHLQEKADSPHVSGNEAETVSLTPVESFSLISISHSLYENRLPTDFFNPIVRDMLLFYAEQGDVQMAVSVLIVLGDRIRKEIDEQTQEHWYTSYIDLLQRFQLWNISNEVIKLSTCRAINCLNQASTTLHINCSNCKRPMSNKGWICDRCRQCASMCAVCHHVVKGLFVWCQGCSHGGHLQHIMKWLETSSHCPAGCGHLCEYT</sequence>
<proteinExistence type="inferred from homology"/>
<dbReference type="InterPro" id="IPR037590">
    <property type="entry name" value="WDR24"/>
</dbReference>
<dbReference type="PANTHER" id="PTHR46200:SF1">
    <property type="entry name" value="GATOR COMPLEX PROTEIN WDR24"/>
    <property type="match status" value="1"/>
</dbReference>
<dbReference type="Proteomes" id="UP000694403">
    <property type="component" value="Unplaced"/>
</dbReference>
<evidence type="ECO:0000313" key="9">
    <source>
        <dbReference type="Proteomes" id="UP000694403"/>
    </source>
</evidence>
<accession>A0A8C3RSE4</accession>
<feature type="compositionally biased region" description="Basic and acidic residues" evidence="7">
    <location>
        <begin position="370"/>
        <end position="381"/>
    </location>
</feature>